<dbReference type="EMBL" id="JAHHUM010000872">
    <property type="protein sequence ID" value="KAK5616768.1"/>
    <property type="molecule type" value="Genomic_DNA"/>
</dbReference>
<keyword evidence="3" id="KW-1185">Reference proteome</keyword>
<keyword evidence="1" id="KW-0472">Membrane</keyword>
<keyword evidence="1" id="KW-1133">Transmembrane helix</keyword>
<name>A0AAV9S6H6_9TELE</name>
<keyword evidence="1" id="KW-0812">Transmembrane</keyword>
<comment type="caution">
    <text evidence="2">The sequence shown here is derived from an EMBL/GenBank/DDBJ whole genome shotgun (WGS) entry which is preliminary data.</text>
</comment>
<reference evidence="2 3" key="1">
    <citation type="submission" date="2021-06" db="EMBL/GenBank/DDBJ databases">
        <authorList>
            <person name="Palmer J.M."/>
        </authorList>
    </citation>
    <scope>NUCLEOTIDE SEQUENCE [LARGE SCALE GENOMIC DNA]</scope>
    <source>
        <strain evidence="2 3">MEX-2019</strain>
        <tissue evidence="2">Muscle</tissue>
    </source>
</reference>
<protein>
    <submittedName>
        <fullName evidence="2">Uncharacterized protein</fullName>
    </submittedName>
</protein>
<evidence type="ECO:0000313" key="2">
    <source>
        <dbReference type="EMBL" id="KAK5616768.1"/>
    </source>
</evidence>
<evidence type="ECO:0000256" key="1">
    <source>
        <dbReference type="SAM" id="Phobius"/>
    </source>
</evidence>
<proteinExistence type="predicted"/>
<dbReference type="Proteomes" id="UP001311232">
    <property type="component" value="Unassembled WGS sequence"/>
</dbReference>
<sequence>MKMRVCQGVGGIIIVTMVTGLMVVYSSSGGRSPSSASTSVYSRHAPAPATKIPHSVQASTLAGFAGILDLKGNICRAPALKVGPPGR</sequence>
<gene>
    <name evidence="2" type="ORF">CRENBAI_022435</name>
</gene>
<accession>A0AAV9S6H6</accession>
<organism evidence="2 3">
    <name type="scientific">Crenichthys baileyi</name>
    <name type="common">White River springfish</name>
    <dbReference type="NCBI Taxonomy" id="28760"/>
    <lineage>
        <taxon>Eukaryota</taxon>
        <taxon>Metazoa</taxon>
        <taxon>Chordata</taxon>
        <taxon>Craniata</taxon>
        <taxon>Vertebrata</taxon>
        <taxon>Euteleostomi</taxon>
        <taxon>Actinopterygii</taxon>
        <taxon>Neopterygii</taxon>
        <taxon>Teleostei</taxon>
        <taxon>Neoteleostei</taxon>
        <taxon>Acanthomorphata</taxon>
        <taxon>Ovalentaria</taxon>
        <taxon>Atherinomorphae</taxon>
        <taxon>Cyprinodontiformes</taxon>
        <taxon>Goodeidae</taxon>
        <taxon>Crenichthys</taxon>
    </lineage>
</organism>
<dbReference type="AlphaFoldDB" id="A0AAV9S6H6"/>
<feature type="transmembrane region" description="Helical" evidence="1">
    <location>
        <begin position="5"/>
        <end position="25"/>
    </location>
</feature>
<evidence type="ECO:0000313" key="3">
    <source>
        <dbReference type="Proteomes" id="UP001311232"/>
    </source>
</evidence>